<dbReference type="Gene3D" id="3.40.50.300">
    <property type="entry name" value="P-loop containing nucleotide triphosphate hydrolases"/>
    <property type="match status" value="2"/>
</dbReference>
<dbReference type="InterPro" id="IPR041677">
    <property type="entry name" value="DNA2/NAM7_AAA_11"/>
</dbReference>
<dbReference type="SMART" id="SM00382">
    <property type="entry name" value="AAA"/>
    <property type="match status" value="1"/>
</dbReference>
<dbReference type="InterPro" id="IPR003593">
    <property type="entry name" value="AAA+_ATPase"/>
</dbReference>
<keyword evidence="4" id="KW-0963">Cytoplasm</keyword>
<evidence type="ECO:0000313" key="10">
    <source>
        <dbReference type="EMBL" id="MCH7414422.1"/>
    </source>
</evidence>
<dbReference type="Gene3D" id="2.40.30.270">
    <property type="match status" value="1"/>
</dbReference>
<dbReference type="PANTHER" id="PTHR43788">
    <property type="entry name" value="DNA2/NAM7 HELICASE FAMILY MEMBER"/>
    <property type="match status" value="1"/>
</dbReference>
<keyword evidence="6" id="KW-0378">Hydrolase</keyword>
<proteinExistence type="inferred from homology"/>
<keyword evidence="8" id="KW-0067">ATP-binding</keyword>
<keyword evidence="5" id="KW-0547">Nucleotide-binding</keyword>
<evidence type="ECO:0000256" key="8">
    <source>
        <dbReference type="ARBA" id="ARBA00022840"/>
    </source>
</evidence>
<evidence type="ECO:0000259" key="9">
    <source>
        <dbReference type="SMART" id="SM00382"/>
    </source>
</evidence>
<evidence type="ECO:0000256" key="2">
    <source>
        <dbReference type="ARBA" id="ARBA00007913"/>
    </source>
</evidence>
<gene>
    <name evidence="10" type="ORF">MM213_13060</name>
</gene>
<evidence type="ECO:0000256" key="5">
    <source>
        <dbReference type="ARBA" id="ARBA00022741"/>
    </source>
</evidence>
<feature type="domain" description="AAA+ ATPase" evidence="9">
    <location>
        <begin position="197"/>
        <end position="613"/>
    </location>
</feature>
<keyword evidence="7" id="KW-0347">Helicase</keyword>
<protein>
    <recommendedName>
        <fullName evidence="3">DNA helicase</fullName>
        <ecNumber evidence="3">3.6.4.12</ecNumber>
    </recommendedName>
</protein>
<name>A0ABS9VDA4_9BACT</name>
<dbReference type="Proteomes" id="UP001165430">
    <property type="component" value="Unassembled WGS sequence"/>
</dbReference>
<evidence type="ECO:0000256" key="1">
    <source>
        <dbReference type="ARBA" id="ARBA00004496"/>
    </source>
</evidence>
<dbReference type="CDD" id="cd18808">
    <property type="entry name" value="SF1_C_Upf1"/>
    <property type="match status" value="1"/>
</dbReference>
<dbReference type="Pfam" id="PF13086">
    <property type="entry name" value="AAA_11"/>
    <property type="match status" value="1"/>
</dbReference>
<evidence type="ECO:0000256" key="7">
    <source>
        <dbReference type="ARBA" id="ARBA00022806"/>
    </source>
</evidence>
<comment type="similarity">
    <text evidence="2">Belongs to the DNA2/NAM7 helicase family.</text>
</comment>
<dbReference type="InterPro" id="IPR041679">
    <property type="entry name" value="DNA2/NAM7-like_C"/>
</dbReference>
<dbReference type="Pfam" id="PF13087">
    <property type="entry name" value="AAA_12"/>
    <property type="match status" value="1"/>
</dbReference>
<keyword evidence="11" id="KW-1185">Reference proteome</keyword>
<dbReference type="InterPro" id="IPR047187">
    <property type="entry name" value="SF1_C_Upf1"/>
</dbReference>
<comment type="subcellular location">
    <subcellularLocation>
        <location evidence="1">Cytoplasm</location>
    </subcellularLocation>
</comment>
<evidence type="ECO:0000256" key="6">
    <source>
        <dbReference type="ARBA" id="ARBA00022801"/>
    </source>
</evidence>
<dbReference type="InterPro" id="IPR027417">
    <property type="entry name" value="P-loop_NTPase"/>
</dbReference>
<dbReference type="SUPFAM" id="SSF52540">
    <property type="entry name" value="P-loop containing nucleoside triphosphate hydrolases"/>
    <property type="match status" value="1"/>
</dbReference>
<comment type="caution">
    <text evidence="10">The sequence shown here is derived from an EMBL/GenBank/DDBJ whole genome shotgun (WGS) entry which is preliminary data.</text>
</comment>
<evidence type="ECO:0000256" key="4">
    <source>
        <dbReference type="ARBA" id="ARBA00022490"/>
    </source>
</evidence>
<dbReference type="InterPro" id="IPR048761">
    <property type="entry name" value="SMUBP-2_HCS1_1B"/>
</dbReference>
<evidence type="ECO:0000313" key="11">
    <source>
        <dbReference type="Proteomes" id="UP001165430"/>
    </source>
</evidence>
<dbReference type="PANTHER" id="PTHR43788:SF8">
    <property type="entry name" value="DNA-BINDING PROTEIN SMUBP-2"/>
    <property type="match status" value="1"/>
</dbReference>
<sequence length="643" mass="73079">MHNIQEELNISLKLLKQEWREDLDQYKKKFLYTSISDKKKQGVCWYPLQIKNTKIGFGDRMILEMERYDSNESHVFQSGKSVSVFSNQEGYQGQDSRVSGVINFVRKDSMTITLQGDAFPEWLNDGKIGVDLLFDEASYREMESTMKAVIKADKGRLGAIKNILLGAQAPSFSDRKYALQEKLNPAQNQALRLIDSADDIAIIHGPPGTGKTTTLIAAIKYALQSNKQILVCAPSNAAVDLLVEKLSDDGVSTLRIGHPARVDDKILAQTLDAKISLHDSYKDLKKLRKSAEEYRKLGKKYKRSFGHEERMQRKRMLDEASRIKDDAENLESYIIYDVFQSTQVFASTLVGSSNQALRGMNFPLVFIDEAGQGLEAATWIPILKADKVVMAGDHCQLPPTIKSYEAAKAGLSETLFEKVIKRQHQASKMLTIQYRMPEKIMGFSSKMFYKNNLEAAENTLSHFLSFEEPVLEFIDTAGSGYLEHQEKESLSTLNAEEAKFTLRHLENLLKRVGIAKIKTEKWNIGLISPYRAQVRKFQELIFDSYEYPNLRSFSDLLTVDSIDGFQGQERDIIFISLVRSNEKGEIGFLSDTRRMNVALTRAKRKLVVIGDSSTLSSNDFYNSFLTYVEKHGEYKSVYEFMEE</sequence>
<dbReference type="Pfam" id="PF21138">
    <property type="entry name" value="SMUBP-2_HCS1_1B"/>
    <property type="match status" value="1"/>
</dbReference>
<reference evidence="10" key="1">
    <citation type="submission" date="2022-03" db="EMBL/GenBank/DDBJ databases">
        <title>De novo assembled genomes of Belliella spp. (Cyclobacteriaceae) strains.</title>
        <authorList>
            <person name="Szabo A."/>
            <person name="Korponai K."/>
            <person name="Felfoldi T."/>
        </authorList>
    </citation>
    <scope>NUCLEOTIDE SEQUENCE</scope>
    <source>
        <strain evidence="10">DSM 111903</strain>
    </source>
</reference>
<evidence type="ECO:0000256" key="3">
    <source>
        <dbReference type="ARBA" id="ARBA00012551"/>
    </source>
</evidence>
<dbReference type="EMBL" id="JAKZGO010000010">
    <property type="protein sequence ID" value="MCH7414422.1"/>
    <property type="molecule type" value="Genomic_DNA"/>
</dbReference>
<accession>A0ABS9VDA4</accession>
<dbReference type="EC" id="3.6.4.12" evidence="3"/>
<dbReference type="InterPro" id="IPR050534">
    <property type="entry name" value="Coronavir_polyprotein_1ab"/>
</dbReference>
<organism evidence="10 11">
    <name type="scientific">Belliella alkalica</name>
    <dbReference type="NCBI Taxonomy" id="1730871"/>
    <lineage>
        <taxon>Bacteria</taxon>
        <taxon>Pseudomonadati</taxon>
        <taxon>Bacteroidota</taxon>
        <taxon>Cytophagia</taxon>
        <taxon>Cytophagales</taxon>
        <taxon>Cyclobacteriaceae</taxon>
        <taxon>Belliella</taxon>
    </lineage>
</organism>
<dbReference type="RefSeq" id="WP_241412855.1">
    <property type="nucleotide sequence ID" value="NZ_JAKZGO010000010.1"/>
</dbReference>